<reference evidence="2" key="2">
    <citation type="journal article" date="2015" name="Data Brief">
        <title>Shoot transcriptome of the giant reed, Arundo donax.</title>
        <authorList>
            <person name="Barrero R.A."/>
            <person name="Guerrero F.D."/>
            <person name="Moolhuijzen P."/>
            <person name="Goolsby J.A."/>
            <person name="Tidwell J."/>
            <person name="Bellgard S.E."/>
            <person name="Bellgard M.I."/>
        </authorList>
    </citation>
    <scope>NUCLEOTIDE SEQUENCE</scope>
    <source>
        <tissue evidence="2">Shoot tissue taken approximately 20 cm above the soil surface</tissue>
    </source>
</reference>
<evidence type="ECO:0000313" key="2">
    <source>
        <dbReference type="EMBL" id="JAD42212.1"/>
    </source>
</evidence>
<keyword evidence="1" id="KW-0812">Transmembrane</keyword>
<proteinExistence type="predicted"/>
<accession>A0A0A9A5A3</accession>
<reference evidence="2" key="1">
    <citation type="submission" date="2014-09" db="EMBL/GenBank/DDBJ databases">
        <authorList>
            <person name="Magalhaes I.L.F."/>
            <person name="Oliveira U."/>
            <person name="Santos F.R."/>
            <person name="Vidigal T.H.D.A."/>
            <person name="Brescovit A.D."/>
            <person name="Santos A.J."/>
        </authorList>
    </citation>
    <scope>NUCLEOTIDE SEQUENCE</scope>
    <source>
        <tissue evidence="2">Shoot tissue taken approximately 20 cm above the soil surface</tissue>
    </source>
</reference>
<dbReference type="EMBL" id="GBRH01255683">
    <property type="protein sequence ID" value="JAD42212.1"/>
    <property type="molecule type" value="Transcribed_RNA"/>
</dbReference>
<keyword evidence="1" id="KW-1133">Transmembrane helix</keyword>
<dbReference type="AlphaFoldDB" id="A0A0A9A5A3"/>
<keyword evidence="1" id="KW-0472">Membrane</keyword>
<sequence length="28" mass="3497">MELAMRYPVPQITYNLMYFLSFFYFVIV</sequence>
<name>A0A0A9A5A3_ARUDO</name>
<evidence type="ECO:0000256" key="1">
    <source>
        <dbReference type="SAM" id="Phobius"/>
    </source>
</evidence>
<feature type="transmembrane region" description="Helical" evidence="1">
    <location>
        <begin position="12"/>
        <end position="27"/>
    </location>
</feature>
<protein>
    <submittedName>
        <fullName evidence="2">Uncharacterized protein</fullName>
    </submittedName>
</protein>
<organism evidence="2">
    <name type="scientific">Arundo donax</name>
    <name type="common">Giant reed</name>
    <name type="synonym">Donax arundinaceus</name>
    <dbReference type="NCBI Taxonomy" id="35708"/>
    <lineage>
        <taxon>Eukaryota</taxon>
        <taxon>Viridiplantae</taxon>
        <taxon>Streptophyta</taxon>
        <taxon>Embryophyta</taxon>
        <taxon>Tracheophyta</taxon>
        <taxon>Spermatophyta</taxon>
        <taxon>Magnoliopsida</taxon>
        <taxon>Liliopsida</taxon>
        <taxon>Poales</taxon>
        <taxon>Poaceae</taxon>
        <taxon>PACMAD clade</taxon>
        <taxon>Arundinoideae</taxon>
        <taxon>Arundineae</taxon>
        <taxon>Arundo</taxon>
    </lineage>
</organism>